<organism evidence="10 11">
    <name type="scientific">Aphanomyces euteiches</name>
    <dbReference type="NCBI Taxonomy" id="100861"/>
    <lineage>
        <taxon>Eukaryota</taxon>
        <taxon>Sar</taxon>
        <taxon>Stramenopiles</taxon>
        <taxon>Oomycota</taxon>
        <taxon>Saprolegniomycetes</taxon>
        <taxon>Saprolegniales</taxon>
        <taxon>Verrucalvaceae</taxon>
        <taxon>Aphanomyces</taxon>
    </lineage>
</organism>
<sequence length="486" mass="56045">MLLTDVSPIQDTLADTAMMAQSDTKLLFGCQICFEDVDRQNIATEICGSTCRASVCTTCLQDYIRLQTESVPMGVLAKLKCPICLRPANLLRWKERCVQATEMIDTFAERVGASCNVLCPNCHRPSNVLPRPLEEDQTNADDSSDAHLLEKLSALDEARQLFCNHEIPVDTLFDIVGDTFPDYYAELTERLVPLIPDTERRATLFLRLTRAQPFIQSSCCKADICFNCKTKGHHFDTACEAMVTTKEDVSACPSCHLTLVKGDGCDWVTCFCGFGFYWTAQLYKYRWSQVPRCSVDALTALVRSVRYLRRLRRKVLPALIRHVNIPKYKTQYLVVCDYLRVMAHRRRVQKKVLPALRAHVIMNDIAKHKKTMLAVCEYLRRRAWRSRLVKVLKSKEFHTVLVKRRVVHCATKLDELPQLKAPMVAWTRFLFKRMIQRRKRYCLSKMMEMLAKDLAWIEMTDVERAACELEQQDFVTTMFGMGEEDY</sequence>
<dbReference type="PANTHER" id="PTHR11685">
    <property type="entry name" value="RBR FAMILY RING FINGER AND IBR DOMAIN-CONTAINING"/>
    <property type="match status" value="1"/>
</dbReference>
<evidence type="ECO:0008006" key="12">
    <source>
        <dbReference type="Google" id="ProtNLM"/>
    </source>
</evidence>
<dbReference type="GO" id="GO:0008270">
    <property type="term" value="F:zinc ion binding"/>
    <property type="evidence" value="ECO:0007669"/>
    <property type="project" value="UniProtKB-KW"/>
</dbReference>
<dbReference type="SUPFAM" id="SSF57850">
    <property type="entry name" value="RING/U-box"/>
    <property type="match status" value="1"/>
</dbReference>
<reference evidence="10 11" key="1">
    <citation type="submission" date="2019-07" db="EMBL/GenBank/DDBJ databases">
        <title>Genomics analysis of Aphanomyces spp. identifies a new class of oomycete effector associated with host adaptation.</title>
        <authorList>
            <person name="Gaulin E."/>
        </authorList>
    </citation>
    <scope>NUCLEOTIDE SEQUENCE [LARGE SCALE GENOMIC DNA]</scope>
    <source>
        <strain evidence="10 11">ATCC 201684</strain>
    </source>
</reference>
<evidence type="ECO:0000256" key="1">
    <source>
        <dbReference type="ARBA" id="ARBA00022679"/>
    </source>
</evidence>
<keyword evidence="3" id="KW-0677">Repeat</keyword>
<dbReference type="InterPro" id="IPR001841">
    <property type="entry name" value="Znf_RING"/>
</dbReference>
<dbReference type="VEuPathDB" id="FungiDB:AeMF1_011964"/>
<protein>
    <recommendedName>
        <fullName evidence="12">RING-type domain-containing protein</fullName>
    </recommendedName>
</protein>
<dbReference type="InterPro" id="IPR013083">
    <property type="entry name" value="Znf_RING/FYVE/PHD"/>
</dbReference>
<keyword evidence="2" id="KW-0479">Metal-binding</keyword>
<keyword evidence="6" id="KW-0862">Zinc</keyword>
<dbReference type="Gene3D" id="3.30.40.10">
    <property type="entry name" value="Zinc/RING finger domain, C3HC4 (zinc finger)"/>
    <property type="match status" value="1"/>
</dbReference>
<evidence type="ECO:0000256" key="6">
    <source>
        <dbReference type="ARBA" id="ARBA00022833"/>
    </source>
</evidence>
<evidence type="ECO:0000256" key="5">
    <source>
        <dbReference type="ARBA" id="ARBA00022786"/>
    </source>
</evidence>
<evidence type="ECO:0000313" key="10">
    <source>
        <dbReference type="EMBL" id="KAF0745362.1"/>
    </source>
</evidence>
<evidence type="ECO:0000313" key="11">
    <source>
        <dbReference type="Proteomes" id="UP000481153"/>
    </source>
</evidence>
<evidence type="ECO:0000256" key="4">
    <source>
        <dbReference type="ARBA" id="ARBA00022771"/>
    </source>
</evidence>
<keyword evidence="5" id="KW-0833">Ubl conjugation pathway</keyword>
<name>A0A6G0XXS5_9STRA</name>
<feature type="domain" description="RING-type" evidence="8">
    <location>
        <begin position="30"/>
        <end position="84"/>
    </location>
</feature>
<keyword evidence="11" id="KW-1185">Reference proteome</keyword>
<dbReference type="InterPro" id="IPR044066">
    <property type="entry name" value="TRIAD_supradom"/>
</dbReference>
<evidence type="ECO:0000259" key="8">
    <source>
        <dbReference type="PROSITE" id="PS50089"/>
    </source>
</evidence>
<keyword evidence="4 7" id="KW-0863">Zinc-finger</keyword>
<dbReference type="InterPro" id="IPR031127">
    <property type="entry name" value="E3_UB_ligase_RBR"/>
</dbReference>
<dbReference type="Pfam" id="PF26200">
    <property type="entry name" value="Rcat_RNF216"/>
    <property type="match status" value="1"/>
</dbReference>
<dbReference type="Proteomes" id="UP000481153">
    <property type="component" value="Unassembled WGS sequence"/>
</dbReference>
<feature type="domain" description="RING-type" evidence="9">
    <location>
        <begin position="26"/>
        <end position="297"/>
    </location>
</feature>
<proteinExistence type="predicted"/>
<dbReference type="AlphaFoldDB" id="A0A6G0XXS5"/>
<evidence type="ECO:0000256" key="2">
    <source>
        <dbReference type="ARBA" id="ARBA00022723"/>
    </source>
</evidence>
<dbReference type="GO" id="GO:0016567">
    <property type="term" value="P:protein ubiquitination"/>
    <property type="evidence" value="ECO:0007669"/>
    <property type="project" value="InterPro"/>
</dbReference>
<evidence type="ECO:0000256" key="7">
    <source>
        <dbReference type="PROSITE-ProRule" id="PRU00175"/>
    </source>
</evidence>
<dbReference type="GO" id="GO:0004842">
    <property type="term" value="F:ubiquitin-protein transferase activity"/>
    <property type="evidence" value="ECO:0007669"/>
    <property type="project" value="InterPro"/>
</dbReference>
<dbReference type="EMBL" id="VJMJ01000002">
    <property type="protein sequence ID" value="KAF0745362.1"/>
    <property type="molecule type" value="Genomic_DNA"/>
</dbReference>
<evidence type="ECO:0000256" key="3">
    <source>
        <dbReference type="ARBA" id="ARBA00022737"/>
    </source>
</evidence>
<accession>A0A6G0XXS5</accession>
<comment type="caution">
    <text evidence="10">The sequence shown here is derived from an EMBL/GenBank/DDBJ whole genome shotgun (WGS) entry which is preliminary data.</text>
</comment>
<dbReference type="PROSITE" id="PS51873">
    <property type="entry name" value="TRIAD"/>
    <property type="match status" value="1"/>
</dbReference>
<keyword evidence="1" id="KW-0808">Transferase</keyword>
<gene>
    <name evidence="10" type="ORF">Ae201684_000384</name>
</gene>
<evidence type="ECO:0000259" key="9">
    <source>
        <dbReference type="PROSITE" id="PS51873"/>
    </source>
</evidence>
<dbReference type="PROSITE" id="PS50089">
    <property type="entry name" value="ZF_RING_2"/>
    <property type="match status" value="1"/>
</dbReference>